<dbReference type="EMBL" id="JACCBN010000001">
    <property type="protein sequence ID" value="NYD36271.1"/>
    <property type="molecule type" value="Genomic_DNA"/>
</dbReference>
<gene>
    <name evidence="2" type="ORF">BJ983_002373</name>
</gene>
<sequence length="373" mass="38990">MSTRKKSRTRRPARPRPAPSRRRGPDEAVVVKISDPADLVASIPPLFGFTPEESLVVLGMHGPDRKRRLGASLRIDLGDGPEDDAVLAAAVRDRLVPTGPDAVVVVVVSAAPPGPDGRPPGAGLVDAITDAFAEVRVPLIGATWTARIAAGEPYRCFERCDCSGTLPDPGGTHTAAETTALGRVTYGSRDEMAAALAPDPGAGSRRRRDLVDDAHQAALLDRELAGPGAARRDLEAVRRAVLDVGSGGVLAEEEIARLAVALCDPRVRDIALGFAAGCDDGVEPAAAEQLWRLLVRAVPEPEVAEPATLLAFASLDHGGGATLTTALERARSADPDHRLSGLLATMLAAGQPPESARRIVERAVAETTRQLGV</sequence>
<dbReference type="Proteomes" id="UP000535890">
    <property type="component" value="Unassembled WGS sequence"/>
</dbReference>
<evidence type="ECO:0000256" key="1">
    <source>
        <dbReference type="SAM" id="MobiDB-lite"/>
    </source>
</evidence>
<reference evidence="2 3" key="1">
    <citation type="submission" date="2020-07" db="EMBL/GenBank/DDBJ databases">
        <title>Sequencing the genomes of 1000 actinobacteria strains.</title>
        <authorList>
            <person name="Klenk H.-P."/>
        </authorList>
    </citation>
    <scope>NUCLEOTIDE SEQUENCE [LARGE SCALE GENOMIC DNA]</scope>
    <source>
        <strain evidence="2 3">DSM 45772</strain>
    </source>
</reference>
<dbReference type="AlphaFoldDB" id="A0A7Y9DVJ9"/>
<feature type="region of interest" description="Disordered" evidence="1">
    <location>
        <begin position="1"/>
        <end position="26"/>
    </location>
</feature>
<organism evidence="2 3">
    <name type="scientific">Actinomycetospora corticicola</name>
    <dbReference type="NCBI Taxonomy" id="663602"/>
    <lineage>
        <taxon>Bacteria</taxon>
        <taxon>Bacillati</taxon>
        <taxon>Actinomycetota</taxon>
        <taxon>Actinomycetes</taxon>
        <taxon>Pseudonocardiales</taxon>
        <taxon>Pseudonocardiaceae</taxon>
        <taxon>Actinomycetospora</taxon>
    </lineage>
</organism>
<evidence type="ECO:0008006" key="4">
    <source>
        <dbReference type="Google" id="ProtNLM"/>
    </source>
</evidence>
<protein>
    <recommendedName>
        <fullName evidence="4">DUF4192 domain-containing protein</fullName>
    </recommendedName>
</protein>
<dbReference type="Pfam" id="PF13830">
    <property type="entry name" value="DUF4192"/>
    <property type="match status" value="1"/>
</dbReference>
<name>A0A7Y9DVJ9_9PSEU</name>
<comment type="caution">
    <text evidence="2">The sequence shown here is derived from an EMBL/GenBank/DDBJ whole genome shotgun (WGS) entry which is preliminary data.</text>
</comment>
<dbReference type="RefSeq" id="WP_179793972.1">
    <property type="nucleotide sequence ID" value="NZ_BAABHP010000007.1"/>
</dbReference>
<proteinExistence type="predicted"/>
<evidence type="ECO:0000313" key="3">
    <source>
        <dbReference type="Proteomes" id="UP000535890"/>
    </source>
</evidence>
<keyword evidence="3" id="KW-1185">Reference proteome</keyword>
<accession>A0A7Y9DVJ9</accession>
<evidence type="ECO:0000313" key="2">
    <source>
        <dbReference type="EMBL" id="NYD36271.1"/>
    </source>
</evidence>
<feature type="compositionally biased region" description="Basic residues" evidence="1">
    <location>
        <begin position="1"/>
        <end position="22"/>
    </location>
</feature>
<dbReference type="InterPro" id="IPR025447">
    <property type="entry name" value="DUF4192"/>
</dbReference>